<protein>
    <submittedName>
        <fullName evidence="2">Uncharacterized protein</fullName>
    </submittedName>
</protein>
<keyword evidence="1" id="KW-1133">Transmembrane helix</keyword>
<evidence type="ECO:0000256" key="1">
    <source>
        <dbReference type="SAM" id="Phobius"/>
    </source>
</evidence>
<accession>A0A1L3JBC8</accession>
<keyword evidence="3" id="KW-1185">Reference proteome</keyword>
<dbReference type="STRING" id="1913578.LPB140_06090"/>
<evidence type="ECO:0000313" key="3">
    <source>
        <dbReference type="Proteomes" id="UP000242561"/>
    </source>
</evidence>
<dbReference type="RefSeq" id="WP_072559086.1">
    <property type="nucleotide sequence ID" value="NZ_CP018154.1"/>
</dbReference>
<dbReference type="Proteomes" id="UP000242561">
    <property type="component" value="Chromosome"/>
</dbReference>
<keyword evidence="1" id="KW-0472">Membrane</keyword>
<name>A0A1L3JBC8_9SPHN</name>
<organism evidence="2 3">
    <name type="scientific">Sphingorhabdus lutea</name>
    <dbReference type="NCBI Taxonomy" id="1913578"/>
    <lineage>
        <taxon>Bacteria</taxon>
        <taxon>Pseudomonadati</taxon>
        <taxon>Pseudomonadota</taxon>
        <taxon>Alphaproteobacteria</taxon>
        <taxon>Sphingomonadales</taxon>
        <taxon>Sphingomonadaceae</taxon>
        <taxon>Sphingorhabdus</taxon>
    </lineage>
</organism>
<dbReference type="AlphaFoldDB" id="A0A1L3JBC8"/>
<evidence type="ECO:0000313" key="2">
    <source>
        <dbReference type="EMBL" id="APG62432.1"/>
    </source>
</evidence>
<sequence length="136" mass="15655">MNWFLDPVSFQSFKLDILSMTGLGKDAMHVHIGMAIFIIVRLCWRGRGGWFVAWSAALIAALTGEYLDYKVDIIQSYKYTGQVPDAEHWHDIWNTMFWPSILLLIGRWLQPAKKNIKDGPDFIEQDAPIQKSTDLI</sequence>
<dbReference type="KEGG" id="sphl:LPB140_06090"/>
<reference evidence="2 3" key="1">
    <citation type="submission" date="2016-11" db="EMBL/GenBank/DDBJ databases">
        <title>Sphingorhabdus sp. LPB0140, isolated from marine environment.</title>
        <authorList>
            <person name="Kim E."/>
            <person name="Yi H."/>
        </authorList>
    </citation>
    <scope>NUCLEOTIDE SEQUENCE [LARGE SCALE GENOMIC DNA]</scope>
    <source>
        <strain evidence="2 3">LPB0140</strain>
    </source>
</reference>
<gene>
    <name evidence="2" type="ORF">LPB140_06090</name>
</gene>
<dbReference type="EMBL" id="CP018154">
    <property type="protein sequence ID" value="APG62432.1"/>
    <property type="molecule type" value="Genomic_DNA"/>
</dbReference>
<feature type="transmembrane region" description="Helical" evidence="1">
    <location>
        <begin position="27"/>
        <end position="44"/>
    </location>
</feature>
<keyword evidence="1" id="KW-0812">Transmembrane</keyword>
<proteinExistence type="predicted"/>